<dbReference type="InterPro" id="IPR022751">
    <property type="entry name" value="Alpha_mannosyltransferase"/>
</dbReference>
<dbReference type="SUPFAM" id="SSF53448">
    <property type="entry name" value="Nucleotide-diphospho-sugar transferases"/>
    <property type="match status" value="1"/>
</dbReference>
<evidence type="ECO:0000256" key="7">
    <source>
        <dbReference type="ARBA" id="ARBA00022989"/>
    </source>
</evidence>
<evidence type="ECO:0000256" key="8">
    <source>
        <dbReference type="ARBA" id="ARBA00023034"/>
    </source>
</evidence>
<keyword evidence="8" id="KW-0333">Golgi apparatus</keyword>
<keyword evidence="13" id="KW-1185">Reference proteome</keyword>
<keyword evidence="6" id="KW-0735">Signal-anchor</keyword>
<name>A0A150GTM2_GONPE</name>
<feature type="compositionally biased region" description="Low complexity" evidence="11">
    <location>
        <begin position="65"/>
        <end position="91"/>
    </location>
</feature>
<dbReference type="GO" id="GO:0046354">
    <property type="term" value="P:mannan biosynthetic process"/>
    <property type="evidence" value="ECO:0007669"/>
    <property type="project" value="TreeGrafter"/>
</dbReference>
<dbReference type="Proteomes" id="UP000075714">
    <property type="component" value="Unassembled WGS sequence"/>
</dbReference>
<keyword evidence="9" id="KW-0472">Membrane</keyword>
<dbReference type="OrthoDB" id="534101at2759"/>
<proteinExistence type="inferred from homology"/>
<evidence type="ECO:0000256" key="10">
    <source>
        <dbReference type="ARBA" id="ARBA00037847"/>
    </source>
</evidence>
<evidence type="ECO:0000256" key="2">
    <source>
        <dbReference type="ARBA" id="ARBA00004606"/>
    </source>
</evidence>
<dbReference type="InterPro" id="IPR029044">
    <property type="entry name" value="Nucleotide-diphossugar_trans"/>
</dbReference>
<feature type="region of interest" description="Disordered" evidence="11">
    <location>
        <begin position="61"/>
        <end position="102"/>
    </location>
</feature>
<protein>
    <recommendedName>
        <fullName evidence="14">Nucleotide-diphospho-sugar transferase domain-containing protein</fullName>
    </recommendedName>
</protein>
<dbReference type="GO" id="GO:0000026">
    <property type="term" value="F:alpha-1,2-mannosyltransferase activity"/>
    <property type="evidence" value="ECO:0007669"/>
    <property type="project" value="TreeGrafter"/>
</dbReference>
<evidence type="ECO:0000256" key="6">
    <source>
        <dbReference type="ARBA" id="ARBA00022968"/>
    </source>
</evidence>
<comment type="caution">
    <text evidence="12">The sequence shown here is derived from an EMBL/GenBank/DDBJ whole genome shotgun (WGS) entry which is preliminary data.</text>
</comment>
<evidence type="ECO:0000313" key="12">
    <source>
        <dbReference type="EMBL" id="KXZ53028.1"/>
    </source>
</evidence>
<sequence>MRDPKGDVSCRASVLFTSGYCECENGRVVALVGCGMHSFTCFDRCRELGAQGMPLPRLMTCPSGQQQQLQRRMQQQEASPAGNASTAASAGASGGGGRSLAASNSTSSVAVASSSAVGGTGETSNGSPAALDRGALPDRSAELWEELVSTVRKHDPKPPVLLSKRTEDDDWLREGGSMPAGLAGRLTASLRDYIAAVAAPDVPGGTAPPATQRGRGIVMVSGGLRYMVSAWISIAMLRRSGSSLPVEMWFPVLEYPTAAVVEALRARGVTCRAFAVADLDQAGYALKVAAIMLSSFSEVLFLDADNFPLADPQPLFESEQYRRAGCVFWRDYWAPTAVPALARVLGIPPADMPASTFEAGQMLIDKRRHWRGMRVALYFNYYNEVWYNLFTDYMGWGDKETFYYAFLAAREAVYYVPTPTGSVGMRRHFCRRFKTRQLCREVFTGNSMVQYDLGGTNSTASTAGADAGTAAARPLFLHANLEKWSLRLPDSFSDYVRRWQLLQPGGEEFPAWSERELGLDLERYVFDQARSFRCAPFFDEYYEVRRRHGDPPIPPLNGLHTLMPGIEFHQMYRLGHAGTYVELFERSALDTFLFRLGVASRTVLPAVKRALRRLWGGKKLARLLFKLERRLRNGLLATST</sequence>
<evidence type="ECO:0000256" key="11">
    <source>
        <dbReference type="SAM" id="MobiDB-lite"/>
    </source>
</evidence>
<evidence type="ECO:0000256" key="3">
    <source>
        <dbReference type="ARBA" id="ARBA00009105"/>
    </source>
</evidence>
<dbReference type="EMBL" id="LSYV01000009">
    <property type="protein sequence ID" value="KXZ53028.1"/>
    <property type="molecule type" value="Genomic_DNA"/>
</dbReference>
<feature type="region of interest" description="Disordered" evidence="11">
    <location>
        <begin position="115"/>
        <end position="136"/>
    </location>
</feature>
<evidence type="ECO:0000256" key="1">
    <source>
        <dbReference type="ARBA" id="ARBA00004394"/>
    </source>
</evidence>
<dbReference type="PANTHER" id="PTHR31646">
    <property type="entry name" value="ALPHA-1,2-MANNOSYLTRANSFERASE MNN2"/>
    <property type="match status" value="1"/>
</dbReference>
<dbReference type="Pfam" id="PF11051">
    <property type="entry name" value="Mannosyl_trans3"/>
    <property type="match status" value="2"/>
</dbReference>
<dbReference type="PANTHER" id="PTHR31646:SF1">
    <property type="entry name" value="ALPHA-1,2-MANNOSYLTRANSFERASE MNN2"/>
    <property type="match status" value="1"/>
</dbReference>
<keyword evidence="5" id="KW-0812">Transmembrane</keyword>
<dbReference type="STRING" id="33097.A0A150GTM2"/>
<keyword evidence="4" id="KW-0808">Transferase</keyword>
<evidence type="ECO:0000313" key="13">
    <source>
        <dbReference type="Proteomes" id="UP000075714"/>
    </source>
</evidence>
<evidence type="ECO:0000256" key="5">
    <source>
        <dbReference type="ARBA" id="ARBA00022692"/>
    </source>
</evidence>
<evidence type="ECO:0000256" key="4">
    <source>
        <dbReference type="ARBA" id="ARBA00022679"/>
    </source>
</evidence>
<comment type="subcellular location">
    <subcellularLocation>
        <location evidence="10">Endomembrane system</location>
        <topology evidence="10">Single-pass membrane protein</topology>
    </subcellularLocation>
    <subcellularLocation>
        <location evidence="1">Golgi apparatus membrane</location>
    </subcellularLocation>
    <subcellularLocation>
        <location evidence="2">Membrane</location>
        <topology evidence="2">Single-pass type II membrane protein</topology>
    </subcellularLocation>
</comment>
<reference evidence="13" key="1">
    <citation type="journal article" date="2016" name="Nat. Commun.">
        <title>The Gonium pectorale genome demonstrates co-option of cell cycle regulation during the evolution of multicellularity.</title>
        <authorList>
            <person name="Hanschen E.R."/>
            <person name="Marriage T.N."/>
            <person name="Ferris P.J."/>
            <person name="Hamaji T."/>
            <person name="Toyoda A."/>
            <person name="Fujiyama A."/>
            <person name="Neme R."/>
            <person name="Noguchi H."/>
            <person name="Minakuchi Y."/>
            <person name="Suzuki M."/>
            <person name="Kawai-Toyooka H."/>
            <person name="Smith D.R."/>
            <person name="Sparks H."/>
            <person name="Anderson J."/>
            <person name="Bakaric R."/>
            <person name="Luria V."/>
            <person name="Karger A."/>
            <person name="Kirschner M.W."/>
            <person name="Durand P.M."/>
            <person name="Michod R.E."/>
            <person name="Nozaki H."/>
            <person name="Olson B.J."/>
        </authorList>
    </citation>
    <scope>NUCLEOTIDE SEQUENCE [LARGE SCALE GENOMIC DNA]</scope>
    <source>
        <strain evidence="13">NIES-2863</strain>
    </source>
</reference>
<keyword evidence="7" id="KW-1133">Transmembrane helix</keyword>
<dbReference type="AlphaFoldDB" id="A0A150GTM2"/>
<gene>
    <name evidence="12" type="ORF">GPECTOR_8g395</name>
</gene>
<comment type="similarity">
    <text evidence="3">Belongs to the MNN1/MNT family.</text>
</comment>
<accession>A0A150GTM2</accession>
<dbReference type="GO" id="GO:0000139">
    <property type="term" value="C:Golgi membrane"/>
    <property type="evidence" value="ECO:0007669"/>
    <property type="project" value="UniProtKB-SubCell"/>
</dbReference>
<evidence type="ECO:0008006" key="14">
    <source>
        <dbReference type="Google" id="ProtNLM"/>
    </source>
</evidence>
<organism evidence="12 13">
    <name type="scientific">Gonium pectorale</name>
    <name type="common">Green alga</name>
    <dbReference type="NCBI Taxonomy" id="33097"/>
    <lineage>
        <taxon>Eukaryota</taxon>
        <taxon>Viridiplantae</taxon>
        <taxon>Chlorophyta</taxon>
        <taxon>core chlorophytes</taxon>
        <taxon>Chlorophyceae</taxon>
        <taxon>CS clade</taxon>
        <taxon>Chlamydomonadales</taxon>
        <taxon>Volvocaceae</taxon>
        <taxon>Gonium</taxon>
    </lineage>
</organism>
<evidence type="ECO:0000256" key="9">
    <source>
        <dbReference type="ARBA" id="ARBA00023136"/>
    </source>
</evidence>